<dbReference type="InterPro" id="IPR036748">
    <property type="entry name" value="MTH938-like_sf"/>
</dbReference>
<dbReference type="SUPFAM" id="SSF64076">
    <property type="entry name" value="MTH938-like"/>
    <property type="match status" value="1"/>
</dbReference>
<dbReference type="Proteomes" id="UP000294772">
    <property type="component" value="Unassembled WGS sequence"/>
</dbReference>
<evidence type="ECO:0000313" key="2">
    <source>
        <dbReference type="EMBL" id="TCP07256.1"/>
    </source>
</evidence>
<reference evidence="1 3" key="1">
    <citation type="submission" date="2018-02" db="EMBL/GenBank/DDBJ databases">
        <title>Reclassifiation of [Polyangium] brachysporum DSM 7029 as Guopingzhaonella breviflexa gen. nov., sp. nov., a member of the family Comamonadaceae.</title>
        <authorList>
            <person name="Tang B."/>
        </authorList>
    </citation>
    <scope>NUCLEOTIDE SEQUENCE [LARGE SCALE GENOMIC DNA]</scope>
    <source>
        <strain evidence="1 3">DSM 15344</strain>
    </source>
</reference>
<organism evidence="1 3">
    <name type="scientific">Caldimonas thermodepolymerans</name>
    <dbReference type="NCBI Taxonomy" id="215580"/>
    <lineage>
        <taxon>Bacteria</taxon>
        <taxon>Pseudomonadati</taxon>
        <taxon>Pseudomonadota</taxon>
        <taxon>Betaproteobacteria</taxon>
        <taxon>Burkholderiales</taxon>
        <taxon>Sphaerotilaceae</taxon>
        <taxon>Caldimonas</taxon>
    </lineage>
</organism>
<reference evidence="2 4" key="2">
    <citation type="submission" date="2019-03" db="EMBL/GenBank/DDBJ databases">
        <title>Genomic Encyclopedia of Type Strains, Phase IV (KMG-IV): sequencing the most valuable type-strain genomes for metagenomic binning, comparative biology and taxonomic classification.</title>
        <authorList>
            <person name="Goeker M."/>
        </authorList>
    </citation>
    <scope>NUCLEOTIDE SEQUENCE [LARGE SCALE GENOMIC DNA]</scope>
    <source>
        <strain evidence="2 4">DSM 15264</strain>
    </source>
</reference>
<dbReference type="CDD" id="cd05560">
    <property type="entry name" value="Xcc1710_like"/>
    <property type="match status" value="1"/>
</dbReference>
<dbReference type="Proteomes" id="UP000239406">
    <property type="component" value="Unassembled WGS sequence"/>
</dbReference>
<accession>A0A2S5T1W0</accession>
<dbReference type="RefSeq" id="WP_104358448.1">
    <property type="nucleotide sequence ID" value="NZ_CALFFA010000021.1"/>
</dbReference>
<dbReference type="PANTHER" id="PTHR21192:SF2">
    <property type="entry name" value="NADH DEHYDROGENASE [UBIQUINONE] 1 ALPHA SUBCOMPLEX ASSEMBLY FACTOR 3"/>
    <property type="match status" value="1"/>
</dbReference>
<dbReference type="EMBL" id="SLXF01000005">
    <property type="protein sequence ID" value="TCP07256.1"/>
    <property type="molecule type" value="Genomic_DNA"/>
</dbReference>
<gene>
    <name evidence="1" type="ORF">C1702_14575</name>
    <name evidence="2" type="ORF">EV676_105282</name>
</gene>
<dbReference type="AlphaFoldDB" id="A0A2S5T1W0"/>
<dbReference type="Pfam" id="PF04430">
    <property type="entry name" value="DUF498"/>
    <property type="match status" value="1"/>
</dbReference>
<dbReference type="Gene3D" id="3.40.1230.10">
    <property type="entry name" value="MTH938-like"/>
    <property type="match status" value="2"/>
</dbReference>
<name>A0A2S5T1W0_9BURK</name>
<evidence type="ECO:0000313" key="1">
    <source>
        <dbReference type="EMBL" id="PPE68936.1"/>
    </source>
</evidence>
<comment type="caution">
    <text evidence="1">The sequence shown here is derived from an EMBL/GenBank/DDBJ whole genome shotgun (WGS) entry which is preliminary data.</text>
</comment>
<evidence type="ECO:0000313" key="4">
    <source>
        <dbReference type="Proteomes" id="UP000294772"/>
    </source>
</evidence>
<dbReference type="EMBL" id="PSNY01000017">
    <property type="protein sequence ID" value="PPE68936.1"/>
    <property type="molecule type" value="Genomic_DNA"/>
</dbReference>
<evidence type="ECO:0000313" key="3">
    <source>
        <dbReference type="Proteomes" id="UP000239406"/>
    </source>
</evidence>
<dbReference type="InterPro" id="IPR007523">
    <property type="entry name" value="NDUFAF3/AAMDC"/>
</dbReference>
<protein>
    <recommendedName>
        <fullName evidence="5">Xcc1710-like domain-containing protein</fullName>
    </recommendedName>
</protein>
<keyword evidence="3" id="KW-1185">Reference proteome</keyword>
<dbReference type="PANTHER" id="PTHR21192">
    <property type="entry name" value="NUCLEAR PROTEIN E3-3"/>
    <property type="match status" value="1"/>
</dbReference>
<sequence>MKLQPDRIDSANVIGAHGPEGVTVNGQLHRSSIVVPFRGDVAAWPCTRVEDLRAEHFEQVARLQPEVVLFGSGPKLQFARPETLRPLIERGIGIETMDTGAACRTYNILVSEGRSVVAALLLAE</sequence>
<proteinExistence type="predicted"/>
<evidence type="ECO:0008006" key="5">
    <source>
        <dbReference type="Google" id="ProtNLM"/>
    </source>
</evidence>
<dbReference type="OrthoDB" id="9800373at2"/>